<evidence type="ECO:0000313" key="4">
    <source>
        <dbReference type="Proteomes" id="UP000677265"/>
    </source>
</evidence>
<sequence length="263" mass="30753">MRIDQHYRASANLSLNGSIAAILPAMLIVSGNFSFFKTNEIMFLTIPFILYSFFAFQLYLFRMKQSQSIQRNLILIKEEKPARSFFEARHLLLLHVQTLSPRLQLFFPNGHLAASIVKKSGRGFFNYNRNKTFTLCNSNDEMIGFYKVNESKILKIEVFDRNWNYLGCMEKRKISWNKYKKELLDANGKYIGAVEGSALYMDEQVLNKGERMVGRLRKGWMPMEWSGLFPDPNTPVLTFTDSLSEEDKLLRLSFLINEYFIER</sequence>
<gene>
    <name evidence="3" type="ORF">KHB02_021690</name>
    <name evidence="2" type="ORF">KHB02_28575</name>
</gene>
<comment type="caution">
    <text evidence="2">The sequence shown here is derived from an EMBL/GenBank/DDBJ whole genome shotgun (WGS) entry which is preliminary data.</text>
</comment>
<reference evidence="2" key="1">
    <citation type="submission" date="2021-05" db="EMBL/GenBank/DDBJ databases">
        <title>Novel Bacillus species.</title>
        <authorList>
            <person name="Liu G."/>
        </authorList>
    </citation>
    <scope>NUCLEOTIDE SEQUENCE</scope>
    <source>
        <strain evidence="2 4">FJAT-50051</strain>
    </source>
</reference>
<keyword evidence="1" id="KW-1133">Transmembrane helix</keyword>
<dbReference type="Proteomes" id="UP000677265">
    <property type="component" value="Unassembled WGS sequence"/>
</dbReference>
<feature type="transmembrane region" description="Helical" evidence="1">
    <location>
        <begin position="12"/>
        <end position="35"/>
    </location>
</feature>
<keyword evidence="1" id="KW-0472">Membrane</keyword>
<proteinExistence type="predicted"/>
<keyword evidence="1" id="KW-0812">Transmembrane</keyword>
<evidence type="ECO:0000256" key="1">
    <source>
        <dbReference type="SAM" id="Phobius"/>
    </source>
</evidence>
<organism evidence="2">
    <name type="scientific">Neobacillus citreus</name>
    <dbReference type="NCBI Taxonomy" id="2833578"/>
    <lineage>
        <taxon>Bacteria</taxon>
        <taxon>Bacillati</taxon>
        <taxon>Bacillota</taxon>
        <taxon>Bacilli</taxon>
        <taxon>Bacillales</taxon>
        <taxon>Bacillaceae</taxon>
        <taxon>Neobacillus</taxon>
    </lineage>
</organism>
<dbReference type="RefSeq" id="WP_213145150.1">
    <property type="nucleotide sequence ID" value="NZ_JAGYPE020000049.1"/>
</dbReference>
<dbReference type="AlphaFoldDB" id="A0A942T4L4"/>
<dbReference type="EMBL" id="JAGYPE010000005">
    <property type="protein sequence ID" value="MBS4185345.1"/>
    <property type="molecule type" value="Genomic_DNA"/>
</dbReference>
<evidence type="ECO:0000313" key="3">
    <source>
        <dbReference type="EMBL" id="MCH6268146.1"/>
    </source>
</evidence>
<protein>
    <submittedName>
        <fullName evidence="2">Uncharacterized protein</fullName>
    </submittedName>
</protein>
<keyword evidence="4" id="KW-1185">Reference proteome</keyword>
<dbReference type="EMBL" id="JAGYPE020000049">
    <property type="protein sequence ID" value="MCH6268146.1"/>
    <property type="molecule type" value="Genomic_DNA"/>
</dbReference>
<accession>A0A942T4L4</accession>
<name>A0A942T4L4_9BACI</name>
<feature type="transmembrane region" description="Helical" evidence="1">
    <location>
        <begin position="41"/>
        <end position="61"/>
    </location>
</feature>
<evidence type="ECO:0000313" key="2">
    <source>
        <dbReference type="EMBL" id="MBS4185345.1"/>
    </source>
</evidence>